<comment type="caution">
    <text evidence="1">The sequence shown here is derived from an EMBL/GenBank/DDBJ whole genome shotgun (WGS) entry which is preliminary data.</text>
</comment>
<sequence>MEEYINIDDELIVEEELLLEEIVKIVRGQAVAEEVKVKEDKIITSSDALNSIEKSIKYVQQNDLAEAK</sequence>
<dbReference type="OrthoDB" id="2425841at2759"/>
<evidence type="ECO:0000313" key="2">
    <source>
        <dbReference type="Proteomes" id="UP001153678"/>
    </source>
</evidence>
<protein>
    <submittedName>
        <fullName evidence="1">3360_t:CDS:1</fullName>
    </submittedName>
</protein>
<evidence type="ECO:0000313" key="1">
    <source>
        <dbReference type="EMBL" id="CAI2176064.1"/>
    </source>
</evidence>
<dbReference type="Proteomes" id="UP001153678">
    <property type="component" value="Unassembled WGS sequence"/>
</dbReference>
<keyword evidence="2" id="KW-1185">Reference proteome</keyword>
<accession>A0A9W4SPQ6</accession>
<dbReference type="EMBL" id="CAMKVN010001452">
    <property type="protein sequence ID" value="CAI2176064.1"/>
    <property type="molecule type" value="Genomic_DNA"/>
</dbReference>
<gene>
    <name evidence="1" type="ORF">FWILDA_LOCUS7406</name>
</gene>
<dbReference type="AlphaFoldDB" id="A0A9W4SPQ6"/>
<reference evidence="1" key="1">
    <citation type="submission" date="2022-08" db="EMBL/GenBank/DDBJ databases">
        <authorList>
            <person name="Kallberg Y."/>
            <person name="Tangrot J."/>
            <person name="Rosling A."/>
        </authorList>
    </citation>
    <scope>NUCLEOTIDE SEQUENCE</scope>
    <source>
        <strain evidence="1">Wild A</strain>
    </source>
</reference>
<proteinExistence type="predicted"/>
<name>A0A9W4SPQ6_9GLOM</name>
<organism evidence="1 2">
    <name type="scientific">Funneliformis geosporum</name>
    <dbReference type="NCBI Taxonomy" id="1117311"/>
    <lineage>
        <taxon>Eukaryota</taxon>
        <taxon>Fungi</taxon>
        <taxon>Fungi incertae sedis</taxon>
        <taxon>Mucoromycota</taxon>
        <taxon>Glomeromycotina</taxon>
        <taxon>Glomeromycetes</taxon>
        <taxon>Glomerales</taxon>
        <taxon>Glomeraceae</taxon>
        <taxon>Funneliformis</taxon>
    </lineage>
</organism>